<evidence type="ECO:0000256" key="4">
    <source>
        <dbReference type="ARBA" id="ARBA00023237"/>
    </source>
</evidence>
<dbReference type="InterPro" id="IPR012944">
    <property type="entry name" value="SusD_RagB_dom"/>
</dbReference>
<comment type="subcellular location">
    <subcellularLocation>
        <location evidence="1">Cell outer membrane</location>
    </subcellularLocation>
</comment>
<evidence type="ECO:0000313" key="6">
    <source>
        <dbReference type="EMBL" id="KAA6342006.1"/>
    </source>
</evidence>
<dbReference type="EMBL" id="SNRY01000350">
    <property type="protein sequence ID" value="KAA6342006.1"/>
    <property type="molecule type" value="Genomic_DNA"/>
</dbReference>
<organism evidence="6">
    <name type="scientific">termite gut metagenome</name>
    <dbReference type="NCBI Taxonomy" id="433724"/>
    <lineage>
        <taxon>unclassified sequences</taxon>
        <taxon>metagenomes</taxon>
        <taxon>organismal metagenomes</taxon>
    </lineage>
</organism>
<proteinExistence type="predicted"/>
<accession>A0A5J4S7A2</accession>
<gene>
    <name evidence="6" type="ORF">EZS27_010209</name>
</gene>
<dbReference type="InterPro" id="IPR011990">
    <property type="entry name" value="TPR-like_helical_dom_sf"/>
</dbReference>
<dbReference type="GO" id="GO:0009279">
    <property type="term" value="C:cell outer membrane"/>
    <property type="evidence" value="ECO:0007669"/>
    <property type="project" value="UniProtKB-SubCell"/>
</dbReference>
<evidence type="ECO:0000259" key="5">
    <source>
        <dbReference type="Pfam" id="PF07980"/>
    </source>
</evidence>
<dbReference type="Pfam" id="PF07980">
    <property type="entry name" value="SusD_RagB"/>
    <property type="match status" value="1"/>
</dbReference>
<dbReference type="Gene3D" id="1.25.40.390">
    <property type="match status" value="1"/>
</dbReference>
<sequence length="361" mass="41722">ASLLGKASPDDLCVPIKTTSTPTVDRYGRATIAEVWGLINSDINQALDDLKGKNLEQINRYEINYPAALILAIRIALYMEDWDRVITLGEEFLNDYYGKYLLYDISNKTTAGPKHSSEETGPTLVKFINAKNPEIVWPFGSRGPYGYSYTIVSLENDNNMSKYFRVSSKTNRNNKNLISMYDNNDRRKVYWFFNPIPEESVNPSIKFDYITTKSENSTDVDIIYACFALRTAEVHLSLAEAYARKLSPNPEKVMDLINALREKRFAAPYTPLLTADYSGDALVQLVWDERRRELCFEELHRWWDLRRTTQPRLEHQWRNKTYYVLEEGDPGYVLNFPDAELTFSGHVLTPNMRPFRTAISE</sequence>
<feature type="domain" description="RagB/SusD" evidence="5">
    <location>
        <begin position="227"/>
        <end position="323"/>
    </location>
</feature>
<evidence type="ECO:0000256" key="2">
    <source>
        <dbReference type="ARBA" id="ARBA00022729"/>
    </source>
</evidence>
<protein>
    <recommendedName>
        <fullName evidence="5">RagB/SusD domain-containing protein</fullName>
    </recommendedName>
</protein>
<dbReference type="SUPFAM" id="SSF48452">
    <property type="entry name" value="TPR-like"/>
    <property type="match status" value="1"/>
</dbReference>
<feature type="non-terminal residue" evidence="6">
    <location>
        <position position="1"/>
    </location>
</feature>
<keyword evidence="4" id="KW-0998">Cell outer membrane</keyword>
<evidence type="ECO:0000256" key="1">
    <source>
        <dbReference type="ARBA" id="ARBA00004442"/>
    </source>
</evidence>
<dbReference type="AlphaFoldDB" id="A0A5J4S7A2"/>
<keyword evidence="2" id="KW-0732">Signal</keyword>
<keyword evidence="3" id="KW-0472">Membrane</keyword>
<evidence type="ECO:0000256" key="3">
    <source>
        <dbReference type="ARBA" id="ARBA00023136"/>
    </source>
</evidence>
<reference evidence="6" key="1">
    <citation type="submission" date="2019-03" db="EMBL/GenBank/DDBJ databases">
        <title>Single cell metagenomics reveals metabolic interactions within the superorganism composed of flagellate Streblomastix strix and complex community of Bacteroidetes bacteria on its surface.</title>
        <authorList>
            <person name="Treitli S.C."/>
            <person name="Kolisko M."/>
            <person name="Husnik F."/>
            <person name="Keeling P."/>
            <person name="Hampl V."/>
        </authorList>
    </citation>
    <scope>NUCLEOTIDE SEQUENCE</scope>
    <source>
        <strain evidence="6">STM</strain>
    </source>
</reference>
<comment type="caution">
    <text evidence="6">The sequence shown here is derived from an EMBL/GenBank/DDBJ whole genome shotgun (WGS) entry which is preliminary data.</text>
</comment>
<name>A0A5J4S7A2_9ZZZZ</name>